<dbReference type="EMBL" id="AABFMV010000016">
    <property type="protein sequence ID" value="EAH1616604.1"/>
    <property type="molecule type" value="Genomic_DNA"/>
</dbReference>
<keyword evidence="1" id="KW-0812">Transmembrane</keyword>
<dbReference type="EMBL" id="AABGFX010000015">
    <property type="protein sequence ID" value="EAH3128394.1"/>
    <property type="molecule type" value="Genomic_DNA"/>
</dbReference>
<dbReference type="RefSeq" id="WP_012952158.1">
    <property type="nucleotide sequence ID" value="NZ_BAAFVF010000014.1"/>
</dbReference>
<reference evidence="15 32" key="2">
    <citation type="journal article" date="2018" name="Genome Biol.">
        <title>SKESA: strategic k-mer extension for scrupulous assemblies.</title>
        <authorList>
            <person name="Souvorov A."/>
            <person name="Agarwala R."/>
            <person name="Lipman D.J."/>
        </authorList>
    </citation>
    <scope>NUCLEOTIDE SEQUENCE [LARGE SCALE GENOMIC DNA]</scope>
    <source>
        <strain evidence="15">09CEB371LM</strain>
        <strain evidence="16">Sam_F526FDD3-C0F7-43DB-B204-E231FEF9C926</strain>
    </source>
</reference>
<evidence type="ECO:0000313" key="26">
    <source>
        <dbReference type="Proteomes" id="UP000478945"/>
    </source>
</evidence>
<dbReference type="AlphaFoldDB" id="A0A142EC81"/>
<evidence type="ECO:0000313" key="25">
    <source>
        <dbReference type="Proteomes" id="UP000470497"/>
    </source>
</evidence>
<evidence type="ECO:0000313" key="6">
    <source>
        <dbReference type="EMBL" id="EAG2088456.1"/>
    </source>
</evidence>
<evidence type="ECO:0000313" key="22">
    <source>
        <dbReference type="Proteomes" id="UP000371553"/>
    </source>
</evidence>
<dbReference type="EMBL" id="AABAWE010000009">
    <property type="protein sequence ID" value="EAG2088456.1"/>
    <property type="molecule type" value="Genomic_DNA"/>
</dbReference>
<reference evidence="27 28" key="4">
    <citation type="submission" date="2019-04" db="EMBL/GenBank/DDBJ databases">
        <authorList>
            <person name="Ashton P.M."/>
            <person name="Dallman T."/>
            <person name="Nair S."/>
            <person name="De Pinna E."/>
            <person name="Peters T."/>
            <person name="Grant K."/>
        </authorList>
    </citation>
    <scope>NUCLEOTIDE SEQUENCE [LARGE SCALE GENOMIC DNA]</scope>
    <source>
        <strain evidence="9 31">406731</strain>
        <strain evidence="7 30">429821</strain>
        <strain evidence="10 28">562417</strain>
        <strain evidence="11 29">562428</strain>
        <strain evidence="8 27">563356</strain>
        <strain evidence="3 23">688377</strain>
        <strain evidence="13 26">760311</strain>
        <strain evidence="14 25">883775</strain>
        <strain evidence="5">RL15000161</strain>
    </source>
</reference>
<reference evidence="18" key="7">
    <citation type="submission" date="2022-06" db="EMBL/GenBank/DDBJ databases">
        <title>Complete genomes of Listeria monocytogenes strains L58-55 and 6179.</title>
        <authorList>
            <person name="Schmitz-Esser S."/>
            <person name="Tibbs-Cortes B.W."/>
        </authorList>
    </citation>
    <scope>NUCLEOTIDE SEQUENCE</scope>
    <source>
        <strain evidence="18">L58-55</strain>
        <plasmid evidence="18">pLM58-55</plasmid>
    </source>
</reference>
<geneLocation type="plasmid" evidence="2">
    <name>pLmA144</name>
</geneLocation>
<dbReference type="EMBL" id="AAISWI010000022">
    <property type="protein sequence ID" value="ECH7212664.1"/>
    <property type="molecule type" value="Genomic_DNA"/>
</dbReference>
<dbReference type="EMBL" id="DAAEEB010000014">
    <property type="protein sequence ID" value="HAA8054382.1"/>
    <property type="molecule type" value="Genomic_DNA"/>
</dbReference>
<evidence type="ECO:0000313" key="8">
    <source>
        <dbReference type="EMBL" id="EAH0219498.1"/>
    </source>
</evidence>
<dbReference type="Proteomes" id="UP000525068">
    <property type="component" value="Unassembled WGS sequence"/>
</dbReference>
<dbReference type="EMBL" id="AABEVI010000014">
    <property type="protein sequence ID" value="EAH0219498.1"/>
    <property type="molecule type" value="Genomic_DNA"/>
</dbReference>
<evidence type="ECO:0000313" key="13">
    <source>
        <dbReference type="EMBL" id="ECL0132231.1"/>
    </source>
</evidence>
<evidence type="ECO:0000313" key="28">
    <source>
        <dbReference type="Proteomes" id="UP000525068"/>
    </source>
</evidence>
<dbReference type="EMBL" id="QDAY01000008">
    <property type="protein sequence ID" value="KAA9446551.1"/>
    <property type="molecule type" value="Genomic_DNA"/>
</dbReference>
<reference evidence="2" key="1">
    <citation type="submission" date="2016-01" db="EMBL/GenBank/DDBJ databases">
        <title>Whole Genome Sequence of Listeria monocytogenes Serovar 1/2a Strain IZSAM_Lm_15_17439_A144 responsible of a human outbreak in 2008.</title>
        <authorList>
            <person name="Orsini M."/>
            <person name="Ordinelli A."/>
            <person name="Cornacchia A."/>
            <person name="Acciari V."/>
            <person name="Centorame P."/>
            <person name="Torresi M."/>
            <person name="Pompei A."/>
            <person name="Camma C."/>
            <person name="Gattuso A."/>
            <person name="Gianfranceschi M."/>
            <person name="Pomilio F."/>
        </authorList>
    </citation>
    <scope>NUCLEOTIDE SEQUENCE</scope>
    <source>
        <strain evidence="2">IZSAM_Lm_15_17439_A144</strain>
        <plasmid evidence="2">pLmA144</plasmid>
    </source>
</reference>
<evidence type="ECO:0000313" key="2">
    <source>
        <dbReference type="EMBL" id="AMQ45769.1"/>
    </source>
</evidence>
<dbReference type="Proteomes" id="UP000840567">
    <property type="component" value="Unassembled WGS sequence"/>
</dbReference>
<keyword evidence="1" id="KW-1133">Transmembrane helix</keyword>
<dbReference type="Proteomes" id="UP000548826">
    <property type="component" value="Unassembled WGS sequence"/>
</dbReference>
<evidence type="ECO:0000313" key="17">
    <source>
        <dbReference type="EMBL" id="KAA9446551.1"/>
    </source>
</evidence>
<keyword evidence="2" id="KW-0614">Plasmid</keyword>
<reference evidence="15" key="6">
    <citation type="submission" date="2019-10" db="EMBL/GenBank/DDBJ databases">
        <authorList>
            <consortium name="NCBI Pathogen Detection Project"/>
        </authorList>
    </citation>
    <scope>NUCLEOTIDE SEQUENCE</scope>
    <source>
        <strain evidence="15">09CEB371LM</strain>
        <strain evidence="16">Sam_F526FDD3-C0F7-43DB-B204-E231FEF9C926</strain>
    </source>
</reference>
<evidence type="ECO:0000313" key="10">
    <source>
        <dbReference type="EMBL" id="EAH1616604.1"/>
    </source>
</evidence>
<dbReference type="Proteomes" id="UP000352246">
    <property type="component" value="Unassembled WGS sequence"/>
</dbReference>
<gene>
    <name evidence="6" type="ORF">BCZ21_14400</name>
    <name evidence="18" type="ORF">BES38_15020</name>
    <name evidence="4" type="ORF">CD20_15615</name>
    <name evidence="10" type="ORF">D4271_14390</name>
    <name evidence="7" type="ORF">D4C60_15030</name>
    <name evidence="8" type="ORF">D4D89_14325</name>
    <name evidence="9" type="ORF">D4U23_14340</name>
    <name evidence="11" type="ORF">D5M70_13855</name>
    <name evidence="17" type="ORF">DCK61_15225</name>
    <name evidence="3" type="ORF">E0I39_13935</name>
    <name evidence="5" type="ORF">E1V33_13260</name>
    <name evidence="13" type="ORF">FJU19_14095</name>
    <name evidence="12" type="ORF">FPL45_15140</name>
    <name evidence="14" type="ORF">G3R95_002855</name>
    <name evidence="15" type="ORF">GHH22_14655</name>
    <name evidence="16" type="ORF">GHO09_13890</name>
    <name evidence="2" type="ORF">pA144_0024</name>
</gene>
<evidence type="ECO:0000313" key="4">
    <source>
        <dbReference type="EMBL" id="EAD8147476.1"/>
    </source>
</evidence>
<feature type="transmembrane region" description="Helical" evidence="1">
    <location>
        <begin position="71"/>
        <end position="90"/>
    </location>
</feature>
<dbReference type="Proteomes" id="UP000193519">
    <property type="component" value="Plasmid pLM58-55"/>
</dbReference>
<dbReference type="Proteomes" id="UP000371553">
    <property type="component" value="Unassembled WGS sequence"/>
</dbReference>
<evidence type="ECO:0000313" key="11">
    <source>
        <dbReference type="EMBL" id="EAH3128394.1"/>
    </source>
</evidence>
<evidence type="ECO:0000313" key="9">
    <source>
        <dbReference type="EMBL" id="EAH0253568.1"/>
    </source>
</evidence>
<dbReference type="EMBL" id="AAJEKY010000014">
    <property type="protein sequence ID" value="ECL0132231.1"/>
    <property type="molecule type" value="Genomic_DNA"/>
</dbReference>
<evidence type="ECO:0000313" key="24">
    <source>
        <dbReference type="Proteomes" id="UP000460224"/>
    </source>
</evidence>
<protein>
    <submittedName>
        <fullName evidence="2">Uncharacterized protein</fullName>
    </submittedName>
</protein>
<geneLocation type="plasmid" evidence="18 19">
    <name>pLM58-55</name>
</geneLocation>
<dbReference type="Proteomes" id="UP000478945">
    <property type="component" value="Unassembled WGS sequence"/>
</dbReference>
<evidence type="ECO:0000313" key="19">
    <source>
        <dbReference type="Proteomes" id="UP000193519"/>
    </source>
</evidence>
<evidence type="ECO:0000313" key="29">
    <source>
        <dbReference type="Proteomes" id="UP000529135"/>
    </source>
</evidence>
<dbReference type="Proteomes" id="UP000529135">
    <property type="component" value="Unassembled WGS sequence"/>
</dbReference>
<evidence type="ECO:0000256" key="1">
    <source>
        <dbReference type="SAM" id="Phobius"/>
    </source>
</evidence>
<dbReference type="PATRIC" id="fig|1639.1340.peg.2968"/>
<dbReference type="Proteomes" id="UP000383365">
    <property type="component" value="Unassembled WGS sequence"/>
</dbReference>
<dbReference type="Proteomes" id="UP000460224">
    <property type="component" value="Unassembled WGS sequence"/>
</dbReference>
<dbReference type="EMBL" id="AABEQV010000014">
    <property type="protein sequence ID" value="EAG9858314.1"/>
    <property type="molecule type" value="Genomic_DNA"/>
</dbReference>
<evidence type="ECO:0000313" key="20">
    <source>
        <dbReference type="Proteomes" id="UP000337746"/>
    </source>
</evidence>
<dbReference type="Proteomes" id="UP000470497">
    <property type="component" value="Unassembled WGS sequence"/>
</dbReference>
<evidence type="ECO:0000313" key="7">
    <source>
        <dbReference type="EMBL" id="EAG9858314.1"/>
    </source>
</evidence>
<dbReference type="EMBL" id="AAARIE010000021">
    <property type="protein sequence ID" value="EAE2661129.1"/>
    <property type="molecule type" value="Genomic_DNA"/>
</dbReference>
<evidence type="ECO:0000313" key="12">
    <source>
        <dbReference type="EMBL" id="ECH7212664.1"/>
    </source>
</evidence>
<name>A0A142EC81_LISMN</name>
<dbReference type="Proteomes" id="UP000840039">
    <property type="component" value="Unassembled WGS sequence"/>
</dbReference>
<reference evidence="12 21" key="5">
    <citation type="submission" date="2019-07" db="EMBL/GenBank/DDBJ databases">
        <authorList>
            <consortium name="GenomeTrakr: Next Generation Sequencing Network for Food Pathogen Tracability"/>
        </authorList>
    </citation>
    <scope>NUCLEOTIDE SEQUENCE [LARGE SCALE GENOMIC DNA]</scope>
    <source>
        <strain evidence="12 21">FDA00014472</strain>
        <strain evidence="6 20">FLAG-54356</strain>
        <strain evidence="4 22">NYAG13B12507-5</strain>
    </source>
</reference>
<dbReference type="EMBL" id="CP098508">
    <property type="protein sequence ID" value="UUJ81147.1"/>
    <property type="molecule type" value="Genomic_DNA"/>
</dbReference>
<evidence type="ECO:0000313" key="16">
    <source>
        <dbReference type="EMBL" id="HAA8491598.1"/>
    </source>
</evidence>
<dbReference type="Proteomes" id="UP000413786">
    <property type="component" value="Unassembled WGS sequence"/>
</dbReference>
<evidence type="ECO:0000313" key="31">
    <source>
        <dbReference type="Proteomes" id="UP000566597"/>
    </source>
</evidence>
<dbReference type="EMBL" id="AAAIJX010000013">
    <property type="protein sequence ID" value="EAC4483995.1"/>
    <property type="molecule type" value="Genomic_DNA"/>
</dbReference>
<dbReference type="Proteomes" id="UP000517258">
    <property type="component" value="Unassembled WGS sequence"/>
</dbReference>
<feature type="transmembrane region" description="Helical" evidence="1">
    <location>
        <begin position="40"/>
        <end position="59"/>
    </location>
</feature>
<reference evidence="17 24" key="3">
    <citation type="submission" date="2018-04" db="EMBL/GenBank/DDBJ databases">
        <title>Genome Analysis of a Prevalent Clone of Listeria monocytogenes Sequence Type 87 in China.</title>
        <authorList>
            <person name="Wang Y."/>
        </authorList>
    </citation>
    <scope>NUCLEOTIDE SEQUENCE [LARGE SCALE GENOMIC DNA]</scope>
    <source>
        <strain evidence="17 24">ICDC_LM1523</strain>
    </source>
</reference>
<accession>A0A142EC81</accession>
<dbReference type="EMBL" id="KU513859">
    <property type="protein sequence ID" value="AMQ45769.1"/>
    <property type="molecule type" value="Genomic_DNA"/>
</dbReference>
<sequence>MLTSIFIKAQLLLPQVFLFGANKSTILKKIGGLTKDASDFLIPICTLILVVAGICFMFGDGGRRIGKGMGIGAAGGLVLGLIAAAIAGMLKSTLA</sequence>
<dbReference type="Proteomes" id="UP000337746">
    <property type="component" value="Unassembled WGS sequence"/>
</dbReference>
<evidence type="ECO:0000313" key="27">
    <source>
        <dbReference type="Proteomes" id="UP000517258"/>
    </source>
</evidence>
<evidence type="ECO:0000313" key="30">
    <source>
        <dbReference type="Proteomes" id="UP000548826"/>
    </source>
</evidence>
<organism evidence="2">
    <name type="scientific">Listeria monocytogenes</name>
    <dbReference type="NCBI Taxonomy" id="1639"/>
    <lineage>
        <taxon>Bacteria</taxon>
        <taxon>Bacillati</taxon>
        <taxon>Bacillota</taxon>
        <taxon>Bacilli</taxon>
        <taxon>Bacillales</taxon>
        <taxon>Listeriaceae</taxon>
        <taxon>Listeria</taxon>
    </lineage>
</organism>
<proteinExistence type="predicted"/>
<dbReference type="EMBL" id="AANOZB010000013">
    <property type="protein sequence ID" value="EDP8411276.1"/>
    <property type="molecule type" value="Genomic_DNA"/>
</dbReference>
<evidence type="ECO:0000313" key="23">
    <source>
        <dbReference type="Proteomes" id="UP000413786"/>
    </source>
</evidence>
<evidence type="ECO:0000313" key="14">
    <source>
        <dbReference type="EMBL" id="EDP8411276.1"/>
    </source>
</evidence>
<evidence type="ECO:0000313" key="5">
    <source>
        <dbReference type="EMBL" id="EAE2661129.1"/>
    </source>
</evidence>
<evidence type="ECO:0000313" key="32">
    <source>
        <dbReference type="Proteomes" id="UP000840567"/>
    </source>
</evidence>
<dbReference type="EMBL" id="DAAEQL010000010">
    <property type="protein sequence ID" value="HAA8491598.1"/>
    <property type="molecule type" value="Genomic_DNA"/>
</dbReference>
<dbReference type="Proteomes" id="UP000566597">
    <property type="component" value="Unassembled WGS sequence"/>
</dbReference>
<dbReference type="EMBL" id="AAAPCR010000022">
    <property type="protein sequence ID" value="EAD8147476.1"/>
    <property type="molecule type" value="Genomic_DNA"/>
</dbReference>
<evidence type="ECO:0000313" key="21">
    <source>
        <dbReference type="Proteomes" id="UP000352246"/>
    </source>
</evidence>
<keyword evidence="1" id="KW-0472">Membrane</keyword>
<evidence type="ECO:0000313" key="3">
    <source>
        <dbReference type="EMBL" id="EAC4483995.1"/>
    </source>
</evidence>
<evidence type="ECO:0000313" key="15">
    <source>
        <dbReference type="EMBL" id="HAA8054382.1"/>
    </source>
</evidence>
<dbReference type="EMBL" id="AABEVT010000010">
    <property type="protein sequence ID" value="EAH0253568.1"/>
    <property type="molecule type" value="Genomic_DNA"/>
</dbReference>
<evidence type="ECO:0000313" key="18">
    <source>
        <dbReference type="EMBL" id="UUJ81147.1"/>
    </source>
</evidence>